<keyword evidence="2" id="KW-1185">Reference proteome</keyword>
<accession>A0AAN7NY83</accession>
<protein>
    <recommendedName>
        <fullName evidence="3">Reverse transcriptase domain-containing protein</fullName>
    </recommendedName>
</protein>
<dbReference type="Proteomes" id="UP001333110">
    <property type="component" value="Unassembled WGS sequence"/>
</dbReference>
<sequence>MGCGRCKVRTVKFHLAEHEATRSRAEAVILLLPIPQGRLQEGPPHPAARNPGSPGTQVRWTCSIVANSVTEVAVSLAREQEDCLAKVKALENGRASRFGAGRRRKDDYLQSIQVTALADKERATDVVYLDFCKAFDTVPHNILVANLERYGFDGWTRDPDRLEECAHVNLMRFNKAMCRVLHLGWGNPQYLYRLGDEWIESSPAEKDWGYWSREVILPLYSAPVRPHLEYCIQLWSPQHKKDMGLLERSRGGPLKSSEGWSTSPHRLRELGLFSLEKRRLQGDHIVAFQGAYKKDGERLFTKACSDRTRGSGFKLEEGRFRLDMRKKPFMMRVGETLEEVALRSHGCPIIGSVQGQVGWGFEQPDLVEDVPVHGRGLELDNL</sequence>
<dbReference type="PANTHER" id="PTHR33332">
    <property type="entry name" value="REVERSE TRANSCRIPTASE DOMAIN-CONTAINING PROTEIN"/>
    <property type="match status" value="1"/>
</dbReference>
<gene>
    <name evidence="1" type="ORF">QYF61_021779</name>
</gene>
<dbReference type="EMBL" id="JAUNZN010000001">
    <property type="protein sequence ID" value="KAK4832329.1"/>
    <property type="molecule type" value="Genomic_DNA"/>
</dbReference>
<evidence type="ECO:0008006" key="3">
    <source>
        <dbReference type="Google" id="ProtNLM"/>
    </source>
</evidence>
<organism evidence="1 2">
    <name type="scientific">Mycteria americana</name>
    <name type="common">Wood stork</name>
    <dbReference type="NCBI Taxonomy" id="33587"/>
    <lineage>
        <taxon>Eukaryota</taxon>
        <taxon>Metazoa</taxon>
        <taxon>Chordata</taxon>
        <taxon>Craniata</taxon>
        <taxon>Vertebrata</taxon>
        <taxon>Euteleostomi</taxon>
        <taxon>Archelosauria</taxon>
        <taxon>Archosauria</taxon>
        <taxon>Dinosauria</taxon>
        <taxon>Saurischia</taxon>
        <taxon>Theropoda</taxon>
        <taxon>Coelurosauria</taxon>
        <taxon>Aves</taxon>
        <taxon>Neognathae</taxon>
        <taxon>Neoaves</taxon>
        <taxon>Aequornithes</taxon>
        <taxon>Ciconiiformes</taxon>
        <taxon>Ciconiidae</taxon>
        <taxon>Mycteria</taxon>
    </lineage>
</organism>
<evidence type="ECO:0000313" key="2">
    <source>
        <dbReference type="Proteomes" id="UP001333110"/>
    </source>
</evidence>
<proteinExistence type="predicted"/>
<reference evidence="1 2" key="1">
    <citation type="journal article" date="2023" name="J. Hered.">
        <title>Chromosome-level genome of the wood stork (Mycteria americana) provides insight into avian chromosome evolution.</title>
        <authorList>
            <person name="Flamio R. Jr."/>
            <person name="Ramstad K.M."/>
        </authorList>
    </citation>
    <scope>NUCLEOTIDE SEQUENCE [LARGE SCALE GENOMIC DNA]</scope>
    <source>
        <strain evidence="1">JAX WOST 10</strain>
    </source>
</reference>
<name>A0AAN7NY83_MYCAM</name>
<evidence type="ECO:0000313" key="1">
    <source>
        <dbReference type="EMBL" id="KAK4832329.1"/>
    </source>
</evidence>
<dbReference type="AlphaFoldDB" id="A0AAN7NY83"/>
<comment type="caution">
    <text evidence="1">The sequence shown here is derived from an EMBL/GenBank/DDBJ whole genome shotgun (WGS) entry which is preliminary data.</text>
</comment>